<dbReference type="Pfam" id="PF04542">
    <property type="entry name" value="Sigma70_r2"/>
    <property type="match status" value="1"/>
</dbReference>
<evidence type="ECO:0000256" key="6">
    <source>
        <dbReference type="RuleBase" id="RU000716"/>
    </source>
</evidence>
<gene>
    <name evidence="9" type="ORF">ISU02_05145</name>
</gene>
<dbReference type="InterPro" id="IPR039425">
    <property type="entry name" value="RNA_pol_sigma-70-like"/>
</dbReference>
<evidence type="ECO:0000259" key="7">
    <source>
        <dbReference type="Pfam" id="PF04542"/>
    </source>
</evidence>
<evidence type="ECO:0000259" key="8">
    <source>
        <dbReference type="Pfam" id="PF08281"/>
    </source>
</evidence>
<dbReference type="EMBL" id="JADKNH010000003">
    <property type="protein sequence ID" value="MBF4692490.1"/>
    <property type="molecule type" value="Genomic_DNA"/>
</dbReference>
<evidence type="ECO:0000256" key="4">
    <source>
        <dbReference type="ARBA" id="ARBA00023125"/>
    </source>
</evidence>
<evidence type="ECO:0000313" key="10">
    <source>
        <dbReference type="Proteomes" id="UP000614200"/>
    </source>
</evidence>
<dbReference type="PROSITE" id="PS01063">
    <property type="entry name" value="SIGMA70_ECF"/>
    <property type="match status" value="1"/>
</dbReference>
<dbReference type="PANTHER" id="PTHR43133">
    <property type="entry name" value="RNA POLYMERASE ECF-TYPE SIGMA FACTO"/>
    <property type="match status" value="1"/>
</dbReference>
<dbReference type="Proteomes" id="UP000614200">
    <property type="component" value="Unassembled WGS sequence"/>
</dbReference>
<evidence type="ECO:0000256" key="2">
    <source>
        <dbReference type="ARBA" id="ARBA00023015"/>
    </source>
</evidence>
<dbReference type="Gene3D" id="1.10.10.10">
    <property type="entry name" value="Winged helix-like DNA-binding domain superfamily/Winged helix DNA-binding domain"/>
    <property type="match status" value="1"/>
</dbReference>
<keyword evidence="5 6" id="KW-0804">Transcription</keyword>
<dbReference type="InterPro" id="IPR013249">
    <property type="entry name" value="RNA_pol_sigma70_r4_t2"/>
</dbReference>
<dbReference type="RefSeq" id="WP_194700738.1">
    <property type="nucleotide sequence ID" value="NZ_JADKNH010000003.1"/>
</dbReference>
<dbReference type="InterPro" id="IPR000838">
    <property type="entry name" value="RNA_pol_sigma70_ECF_CS"/>
</dbReference>
<comment type="similarity">
    <text evidence="1 6">Belongs to the sigma-70 factor family. ECF subfamily.</text>
</comment>
<keyword evidence="10" id="KW-1185">Reference proteome</keyword>
<dbReference type="NCBIfam" id="TIGR02937">
    <property type="entry name" value="sigma70-ECF"/>
    <property type="match status" value="1"/>
</dbReference>
<accession>A0ABR9ZRD0</accession>
<dbReference type="PANTHER" id="PTHR43133:SF8">
    <property type="entry name" value="RNA POLYMERASE SIGMA FACTOR HI_1459-RELATED"/>
    <property type="match status" value="1"/>
</dbReference>
<feature type="domain" description="RNA polymerase sigma factor 70 region 4 type 2" evidence="8">
    <location>
        <begin position="115"/>
        <end position="164"/>
    </location>
</feature>
<organism evidence="9 10">
    <name type="scientific">Fusibacter ferrireducens</name>
    <dbReference type="NCBI Taxonomy" id="2785058"/>
    <lineage>
        <taxon>Bacteria</taxon>
        <taxon>Bacillati</taxon>
        <taxon>Bacillota</taxon>
        <taxon>Clostridia</taxon>
        <taxon>Eubacteriales</taxon>
        <taxon>Eubacteriales Family XII. Incertae Sedis</taxon>
        <taxon>Fusibacter</taxon>
    </lineage>
</organism>
<evidence type="ECO:0000256" key="1">
    <source>
        <dbReference type="ARBA" id="ARBA00010641"/>
    </source>
</evidence>
<dbReference type="InterPro" id="IPR014284">
    <property type="entry name" value="RNA_pol_sigma-70_dom"/>
</dbReference>
<sequence length="184" mass="21769">MWSKKDNKKTYFTEIYTQNFEYIYGYIFARTAGNRELTEEIVQETFAAAWSAIDRFNGKSTYATWLCSIAKNKLRESYRKTIYREKLELSDRDKLEEYADHFDLEKMVIDNETRLYVLEVLESMNPLYRYALIMKYIDGMSVKEISKVLGKTSKAIDGVLQRAKITFAKGYLSLEMKRNDENNE</sequence>
<evidence type="ECO:0000256" key="3">
    <source>
        <dbReference type="ARBA" id="ARBA00023082"/>
    </source>
</evidence>
<protein>
    <recommendedName>
        <fullName evidence="6">RNA polymerase sigma factor</fullName>
    </recommendedName>
</protein>
<evidence type="ECO:0000313" key="9">
    <source>
        <dbReference type="EMBL" id="MBF4692490.1"/>
    </source>
</evidence>
<dbReference type="InterPro" id="IPR036388">
    <property type="entry name" value="WH-like_DNA-bd_sf"/>
</dbReference>
<name>A0ABR9ZRD0_9FIRM</name>
<evidence type="ECO:0000256" key="5">
    <source>
        <dbReference type="ARBA" id="ARBA00023163"/>
    </source>
</evidence>
<keyword evidence="2 6" id="KW-0805">Transcription regulation</keyword>
<reference evidence="9 10" key="1">
    <citation type="submission" date="2020-11" db="EMBL/GenBank/DDBJ databases">
        <title>Fusibacter basophilias sp. nov.</title>
        <authorList>
            <person name="Qiu D."/>
        </authorList>
    </citation>
    <scope>NUCLEOTIDE SEQUENCE [LARGE SCALE GENOMIC DNA]</scope>
    <source>
        <strain evidence="9 10">Q10-2</strain>
    </source>
</reference>
<keyword evidence="3 6" id="KW-0731">Sigma factor</keyword>
<dbReference type="Gene3D" id="1.10.1740.10">
    <property type="match status" value="1"/>
</dbReference>
<dbReference type="InterPro" id="IPR013324">
    <property type="entry name" value="RNA_pol_sigma_r3/r4-like"/>
</dbReference>
<dbReference type="SUPFAM" id="SSF88659">
    <property type="entry name" value="Sigma3 and sigma4 domains of RNA polymerase sigma factors"/>
    <property type="match status" value="1"/>
</dbReference>
<dbReference type="InterPro" id="IPR013325">
    <property type="entry name" value="RNA_pol_sigma_r2"/>
</dbReference>
<feature type="domain" description="RNA polymerase sigma-70 region 2" evidence="7">
    <location>
        <begin position="17"/>
        <end position="80"/>
    </location>
</feature>
<dbReference type="Pfam" id="PF08281">
    <property type="entry name" value="Sigma70_r4_2"/>
    <property type="match status" value="1"/>
</dbReference>
<dbReference type="SUPFAM" id="SSF88946">
    <property type="entry name" value="Sigma2 domain of RNA polymerase sigma factors"/>
    <property type="match status" value="1"/>
</dbReference>
<comment type="caution">
    <text evidence="9">The sequence shown here is derived from an EMBL/GenBank/DDBJ whole genome shotgun (WGS) entry which is preliminary data.</text>
</comment>
<keyword evidence="4 6" id="KW-0238">DNA-binding</keyword>
<proteinExistence type="inferred from homology"/>
<dbReference type="InterPro" id="IPR007627">
    <property type="entry name" value="RNA_pol_sigma70_r2"/>
</dbReference>